<evidence type="ECO:0000256" key="1">
    <source>
        <dbReference type="SAM" id="Phobius"/>
    </source>
</evidence>
<keyword evidence="3" id="KW-1185">Reference proteome</keyword>
<name>A0ABT8MN89_9BACL</name>
<keyword evidence="1" id="KW-0472">Membrane</keyword>
<dbReference type="EMBL" id="JAUJWW010000001">
    <property type="protein sequence ID" value="MDN7226357.1"/>
    <property type="molecule type" value="Genomic_DNA"/>
</dbReference>
<comment type="caution">
    <text evidence="2">The sequence shown here is derived from an EMBL/GenBank/DDBJ whole genome shotgun (WGS) entry which is preliminary data.</text>
</comment>
<dbReference type="Proteomes" id="UP001172054">
    <property type="component" value="Unassembled WGS sequence"/>
</dbReference>
<accession>A0ABT8MN89</accession>
<feature type="transmembrane region" description="Helical" evidence="1">
    <location>
        <begin position="51"/>
        <end position="72"/>
    </location>
</feature>
<evidence type="ECO:0000313" key="3">
    <source>
        <dbReference type="Proteomes" id="UP001172054"/>
    </source>
</evidence>
<gene>
    <name evidence="2" type="ORF">QWY15_03525</name>
</gene>
<dbReference type="RefSeq" id="WP_301725423.1">
    <property type="nucleotide sequence ID" value="NZ_JAUJWW010000001.1"/>
</dbReference>
<sequence>MKKNLIIATLLLGILMNGWTIAFLKLPFYQAVLLIGGLSIVIMSIIHERLVFLYAITVTLSFGAFLTIYAFAFQRASEIQLLYIYNHLLLTSFLLMYWVLMNLIKKIGYEYTELKQQVQLLQKYTGITKLLTMTEFNEQAQWLLKSSERNKEEAWFVKIVITHSAKLTKENLQEELERLALLTIRQKFDLITSDKEVIYLLLKNTHAEGAERVLERLSKKVQEALNFIEPPFTSIKEQVIDENHLHDLIGENS</sequence>
<keyword evidence="1" id="KW-0812">Transmembrane</keyword>
<feature type="transmembrane region" description="Helical" evidence="1">
    <location>
        <begin position="28"/>
        <end position="46"/>
    </location>
</feature>
<evidence type="ECO:0008006" key="4">
    <source>
        <dbReference type="Google" id="ProtNLM"/>
    </source>
</evidence>
<protein>
    <recommendedName>
        <fullName evidence="4">GGDEF domain-containing protein</fullName>
    </recommendedName>
</protein>
<evidence type="ECO:0000313" key="2">
    <source>
        <dbReference type="EMBL" id="MDN7226357.1"/>
    </source>
</evidence>
<proteinExistence type="predicted"/>
<organism evidence="2 3">
    <name type="scientific">Planococcus liqunii</name>
    <dbReference type="NCBI Taxonomy" id="3058394"/>
    <lineage>
        <taxon>Bacteria</taxon>
        <taxon>Bacillati</taxon>
        <taxon>Bacillota</taxon>
        <taxon>Bacilli</taxon>
        <taxon>Bacillales</taxon>
        <taxon>Caryophanaceae</taxon>
        <taxon>Planococcus</taxon>
    </lineage>
</organism>
<reference evidence="2 3" key="1">
    <citation type="submission" date="2023-06" db="EMBL/GenBank/DDBJ databases">
        <title>Novel species in genus Planococcus.</title>
        <authorList>
            <person name="Ning S."/>
        </authorList>
    </citation>
    <scope>NUCLEOTIDE SEQUENCE [LARGE SCALE GENOMIC DNA]</scope>
    <source>
        <strain evidence="2 3">N064</strain>
    </source>
</reference>
<keyword evidence="1" id="KW-1133">Transmembrane helix</keyword>
<feature type="transmembrane region" description="Helical" evidence="1">
    <location>
        <begin position="84"/>
        <end position="104"/>
    </location>
</feature>